<name>A0A3R7NC59_9TRYP</name>
<dbReference type="SUPFAM" id="SSF52540">
    <property type="entry name" value="P-loop containing nucleoside triphosphate hydrolases"/>
    <property type="match status" value="1"/>
</dbReference>
<feature type="chain" id="PRO_5018629609" description="AAA+ ATPase domain-containing protein" evidence="2">
    <location>
        <begin position="20"/>
        <end position="655"/>
    </location>
</feature>
<accession>A0A3R7NC59</accession>
<dbReference type="GeneID" id="40317575"/>
<dbReference type="RefSeq" id="XP_029229011.1">
    <property type="nucleotide sequence ID" value="XM_029370880.1"/>
</dbReference>
<protein>
    <recommendedName>
        <fullName evidence="5">AAA+ ATPase domain-containing protein</fullName>
    </recommendedName>
</protein>
<dbReference type="Gene3D" id="3.40.50.300">
    <property type="entry name" value="P-loop containing nucleotide triphosphate hydrolases"/>
    <property type="match status" value="1"/>
</dbReference>
<proteinExistence type="predicted"/>
<dbReference type="Proteomes" id="UP000284403">
    <property type="component" value="Unassembled WGS sequence"/>
</dbReference>
<comment type="caution">
    <text evidence="3">The sequence shown here is derived from an EMBL/GenBank/DDBJ whole genome shotgun (WGS) entry which is preliminary data.</text>
</comment>
<organism evidence="3 4">
    <name type="scientific">Trypanosoma conorhini</name>
    <dbReference type="NCBI Taxonomy" id="83891"/>
    <lineage>
        <taxon>Eukaryota</taxon>
        <taxon>Discoba</taxon>
        <taxon>Euglenozoa</taxon>
        <taxon>Kinetoplastea</taxon>
        <taxon>Metakinetoplastina</taxon>
        <taxon>Trypanosomatida</taxon>
        <taxon>Trypanosomatidae</taxon>
        <taxon>Trypanosoma</taxon>
    </lineage>
</organism>
<dbReference type="OrthoDB" id="272016at2759"/>
<reference evidence="3 4" key="1">
    <citation type="journal article" date="2018" name="BMC Genomics">
        <title>Genomic comparison of Trypanosoma conorhini and Trypanosoma rangeli to Trypanosoma cruzi strains of high and low virulence.</title>
        <authorList>
            <person name="Bradwell K.R."/>
            <person name="Koparde V.N."/>
            <person name="Matveyev A.V."/>
            <person name="Serrano M.G."/>
            <person name="Alves J.M."/>
            <person name="Parikh H."/>
            <person name="Huang B."/>
            <person name="Lee V."/>
            <person name="Espinosa-Alvarez O."/>
            <person name="Ortiz P.A."/>
            <person name="Costa-Martins A.G."/>
            <person name="Teixeira M.M."/>
            <person name="Buck G.A."/>
        </authorList>
    </citation>
    <scope>NUCLEOTIDE SEQUENCE [LARGE SCALE GENOMIC DNA]</scope>
    <source>
        <strain evidence="3 4">025E</strain>
    </source>
</reference>
<gene>
    <name evidence="3" type="ORF">Tco025E_03964</name>
</gene>
<sequence>MSQWRCTVCVAWPAACVAAATLTPPSSLTRGRVRPWRACRQRPAGRRRGTGLQRLLLRIVALRLLPSTTDVIQLGWRATLHASGAAPGAPSSLRPTYSTRTHVVVRLASGRHLSAWAYGEVGLRLRVGAVLCALVYPTHTEDRSMALVIHSVAELTAAEEGAGALAWGSHSTQGESPAAGSSLPAQCSFGQLVEALAPEMAGQTMCKSLLLLVVVHTMYRAVRCRTRRPLHLLLLGASRSGKSALLRAFLRLLGPHATLVGAHVVHGQQRSVAMSQAITATYPHVRQQLLLGGAASTFDALVIDEVSSRGCAQLVEGLITGLCPILGGGGGGGVAATAIRSQVMPTQAQVTAAANDDLLAAATLVPQFAVVARTTAQLSPRHAVSIGEGVIAASAAGSQASSRTPSRSASAVEPSPRRLGSGVSPAAPLCEDFLRDVVAGAPTASTLERSIPAEAFASFYLRRLRKDRHGGDAAFTATSGGGGGGVSGGAPPLASLLAVLWELNLARLLLERCCCCCRCGSMGEAAGGWSESLAEEVWQCYRHHLLAVQTATAAAAGERATQQMPPRGAEFSAPRGGSRRRLGKKAVCLALLRMMAREQRECGADAVSEASVRAFFQQLGGEAGTGLSFSDVLQHLLDAALIIQRLNAYAVVAEA</sequence>
<dbReference type="InterPro" id="IPR027417">
    <property type="entry name" value="P-loop_NTPase"/>
</dbReference>
<dbReference type="EMBL" id="MKKU01000193">
    <property type="protein sequence ID" value="RNF19897.1"/>
    <property type="molecule type" value="Genomic_DNA"/>
</dbReference>
<evidence type="ECO:0000256" key="1">
    <source>
        <dbReference type="SAM" id="MobiDB-lite"/>
    </source>
</evidence>
<feature type="region of interest" description="Disordered" evidence="1">
    <location>
        <begin position="556"/>
        <end position="578"/>
    </location>
</feature>
<feature type="region of interest" description="Disordered" evidence="1">
    <location>
        <begin position="397"/>
        <end position="423"/>
    </location>
</feature>
<evidence type="ECO:0008006" key="5">
    <source>
        <dbReference type="Google" id="ProtNLM"/>
    </source>
</evidence>
<evidence type="ECO:0000256" key="2">
    <source>
        <dbReference type="SAM" id="SignalP"/>
    </source>
</evidence>
<feature type="compositionally biased region" description="Low complexity" evidence="1">
    <location>
        <begin position="397"/>
        <end position="411"/>
    </location>
</feature>
<feature type="signal peptide" evidence="2">
    <location>
        <begin position="1"/>
        <end position="19"/>
    </location>
</feature>
<keyword evidence="2" id="KW-0732">Signal</keyword>
<keyword evidence="4" id="KW-1185">Reference proteome</keyword>
<evidence type="ECO:0000313" key="4">
    <source>
        <dbReference type="Proteomes" id="UP000284403"/>
    </source>
</evidence>
<dbReference type="AlphaFoldDB" id="A0A3R7NC59"/>
<evidence type="ECO:0000313" key="3">
    <source>
        <dbReference type="EMBL" id="RNF19897.1"/>
    </source>
</evidence>